<keyword evidence="3" id="KW-1185">Reference proteome</keyword>
<sequence>MNNQIMANNRVEVCDAFILNATSSLNLDQKPTDNEDSSSSCPSNSMDFDTPPSSRTSTPFNSPSVVEVWEDDEMIEFEFSPIHPETRFSTSTHQTKEKDQHEIDTLQGEYLPYFFSLTREERKMIRESVQRPSLARFECDEDFSDLWSYKP</sequence>
<organism evidence="3">
    <name type="scientific">Melampsora larici-populina (strain 98AG31 / pathotype 3-4-7)</name>
    <name type="common">Poplar leaf rust fungus</name>
    <dbReference type="NCBI Taxonomy" id="747676"/>
    <lineage>
        <taxon>Eukaryota</taxon>
        <taxon>Fungi</taxon>
        <taxon>Dikarya</taxon>
        <taxon>Basidiomycota</taxon>
        <taxon>Pucciniomycotina</taxon>
        <taxon>Pucciniomycetes</taxon>
        <taxon>Pucciniales</taxon>
        <taxon>Melampsoraceae</taxon>
        <taxon>Melampsora</taxon>
    </lineage>
</organism>
<evidence type="ECO:0000256" key="1">
    <source>
        <dbReference type="SAM" id="MobiDB-lite"/>
    </source>
</evidence>
<gene>
    <name evidence="2" type="ORF">MELLADRAFT_71259</name>
</gene>
<name>F4RE51_MELLP</name>
<feature type="region of interest" description="Disordered" evidence="1">
    <location>
        <begin position="80"/>
        <end position="101"/>
    </location>
</feature>
<dbReference type="GeneID" id="18931772"/>
<evidence type="ECO:0000313" key="3">
    <source>
        <dbReference type="Proteomes" id="UP000001072"/>
    </source>
</evidence>
<dbReference type="OrthoDB" id="10436888at2759"/>
<dbReference type="RefSeq" id="XP_007407691.1">
    <property type="nucleotide sequence ID" value="XM_007407629.1"/>
</dbReference>
<dbReference type="VEuPathDB" id="FungiDB:MELLADRAFT_71259"/>
<dbReference type="AlphaFoldDB" id="F4RE51"/>
<reference evidence="3" key="1">
    <citation type="journal article" date="2011" name="Proc. Natl. Acad. Sci. U.S.A.">
        <title>Obligate biotrophy features unraveled by the genomic analysis of rust fungi.</title>
        <authorList>
            <person name="Duplessis S."/>
            <person name="Cuomo C.A."/>
            <person name="Lin Y.-C."/>
            <person name="Aerts A."/>
            <person name="Tisserant E."/>
            <person name="Veneault-Fourrey C."/>
            <person name="Joly D.L."/>
            <person name="Hacquard S."/>
            <person name="Amselem J."/>
            <person name="Cantarel B.L."/>
            <person name="Chiu R."/>
            <person name="Coutinho P.M."/>
            <person name="Feau N."/>
            <person name="Field M."/>
            <person name="Frey P."/>
            <person name="Gelhaye E."/>
            <person name="Goldberg J."/>
            <person name="Grabherr M.G."/>
            <person name="Kodira C.D."/>
            <person name="Kohler A."/>
            <person name="Kuees U."/>
            <person name="Lindquist E.A."/>
            <person name="Lucas S.M."/>
            <person name="Mago R."/>
            <person name="Mauceli E."/>
            <person name="Morin E."/>
            <person name="Murat C."/>
            <person name="Pangilinan J.L."/>
            <person name="Park R."/>
            <person name="Pearson M."/>
            <person name="Quesneville H."/>
            <person name="Rouhier N."/>
            <person name="Sakthikumar S."/>
            <person name="Salamov A.A."/>
            <person name="Schmutz J."/>
            <person name="Selles B."/>
            <person name="Shapiro H."/>
            <person name="Tanguay P."/>
            <person name="Tuskan G.A."/>
            <person name="Henrissat B."/>
            <person name="Van de Peer Y."/>
            <person name="Rouze P."/>
            <person name="Ellis J.G."/>
            <person name="Dodds P.N."/>
            <person name="Schein J.E."/>
            <person name="Zhong S."/>
            <person name="Hamelin R.C."/>
            <person name="Grigoriev I.V."/>
            <person name="Szabo L.J."/>
            <person name="Martin F."/>
        </authorList>
    </citation>
    <scope>NUCLEOTIDE SEQUENCE [LARGE SCALE GENOMIC DNA]</scope>
    <source>
        <strain evidence="3">98AG31 / pathotype 3-4-7</strain>
    </source>
</reference>
<evidence type="ECO:0000313" key="2">
    <source>
        <dbReference type="EMBL" id="EGG09331.1"/>
    </source>
</evidence>
<dbReference type="Proteomes" id="UP000001072">
    <property type="component" value="Unassembled WGS sequence"/>
</dbReference>
<feature type="region of interest" description="Disordered" evidence="1">
    <location>
        <begin position="24"/>
        <end position="62"/>
    </location>
</feature>
<accession>F4RE51</accession>
<feature type="compositionally biased region" description="Polar residues" evidence="1">
    <location>
        <begin position="51"/>
        <end position="62"/>
    </location>
</feature>
<proteinExistence type="predicted"/>
<dbReference type="InParanoid" id="F4RE51"/>
<dbReference type="HOGENOM" id="CLU_1731889_0_0_1"/>
<protein>
    <submittedName>
        <fullName evidence="2">Uncharacterized protein</fullName>
    </submittedName>
</protein>
<dbReference type="KEGG" id="mlr:MELLADRAFT_71259"/>
<dbReference type="EMBL" id="GL883098">
    <property type="protein sequence ID" value="EGG09331.1"/>
    <property type="molecule type" value="Genomic_DNA"/>
</dbReference>